<reference evidence="2" key="1">
    <citation type="journal article" date="2012" name="MBio">
        <title>Comparative genome analysis of Trichophyton rubrum and related dermatophytes reveals candidate genes involved in infection.</title>
        <authorList>
            <person name="Martinez D.A."/>
            <person name="Oliver B.G."/>
            <person name="Graeser Y."/>
            <person name="Goldberg J.M."/>
            <person name="Li W."/>
            <person name="Martinez-Rossi N.M."/>
            <person name="Monod M."/>
            <person name="Shelest E."/>
            <person name="Barton R.C."/>
            <person name="Birch E."/>
            <person name="Brakhage A.A."/>
            <person name="Chen Z."/>
            <person name="Gurr S.J."/>
            <person name="Heiman D."/>
            <person name="Heitman J."/>
            <person name="Kosti I."/>
            <person name="Rossi A."/>
            <person name="Saif S."/>
            <person name="Samalova M."/>
            <person name="Saunders C.W."/>
            <person name="Shea T."/>
            <person name="Summerbell R.C."/>
            <person name="Xu J."/>
            <person name="Young S."/>
            <person name="Zeng Q."/>
            <person name="Birren B.W."/>
            <person name="Cuomo C.A."/>
            <person name="White T.C."/>
        </authorList>
    </citation>
    <scope>NUCLEOTIDE SEQUENCE [LARGE SCALE GENOMIC DNA]</scope>
    <source>
        <strain evidence="2">ATCC MYA-4604 / CBS 118893</strain>
    </source>
</reference>
<dbReference type="Proteomes" id="UP000002669">
    <property type="component" value="Unassembled WGS sequence"/>
</dbReference>
<dbReference type="HOGENOM" id="CLU_043307_0_0_1"/>
<dbReference type="RefSeq" id="XP_003177454.1">
    <property type="nucleotide sequence ID" value="XM_003177406.1"/>
</dbReference>
<dbReference type="InParanoid" id="E5R1G6"/>
<evidence type="ECO:0000313" key="1">
    <source>
        <dbReference type="EMBL" id="EFQ98502.1"/>
    </source>
</evidence>
<dbReference type="AlphaFoldDB" id="E5R1G6"/>
<dbReference type="eggNOG" id="ENOG502SIWQ">
    <property type="taxonomic scope" value="Eukaryota"/>
</dbReference>
<dbReference type="EMBL" id="DS989822">
    <property type="protein sequence ID" value="EFQ98502.1"/>
    <property type="molecule type" value="Genomic_DNA"/>
</dbReference>
<dbReference type="VEuPathDB" id="FungiDB:MGYG_01529"/>
<dbReference type="GeneID" id="10032784"/>
<accession>E5R1G6</accession>
<protein>
    <recommendedName>
        <fullName evidence="3">F-box domain-containing protein</fullName>
    </recommendedName>
</protein>
<evidence type="ECO:0000313" key="2">
    <source>
        <dbReference type="Proteomes" id="UP000002669"/>
    </source>
</evidence>
<name>E5R1G6_ARTGP</name>
<dbReference type="OrthoDB" id="3886018at2759"/>
<gene>
    <name evidence="1" type="ORF">MGYG_01529</name>
</gene>
<sequence>MNLTLQSCPLDIAERIIAYLDLEDIRNLRLTAKAVTIKFSQGRFRGLCRMKQLDLTAEFLQAFTKSIASRSHQLKHLCLVGLSRKPNLHGDAKAAGKRQECLADYLADLFNEIAKYNDDGCLEALTLRVTNVYQDGSRHLPSETKAVLMPCRVWFCAVYMWQVVLQALAVSRLRIQKLNLFNDESMKLCSLPCDRLYSVELQDSRVAESFSMLKSLSLSLCTRVFNIYQDMAEPGESYLCANAWQEGIQRDYQAEATDEVNFIGVAKLIGLCNRLEELNLHFFHLSLEPLNRRRDFQLERILQHIVEIENLPRLKRVRLRGIGTREADLLQFIRRTDPSELSLEFIKLLKGGFSSIIEYCTSDQSHLTRLYLDTLYELEDPQTIGMVLFPRHEKARTIVCDRTWQLPKAENWEQSGDDIKKPILFLVDGPIEIGTPVNAARSFWTDTEYGAW</sequence>
<evidence type="ECO:0008006" key="3">
    <source>
        <dbReference type="Google" id="ProtNLM"/>
    </source>
</evidence>
<keyword evidence="2" id="KW-1185">Reference proteome</keyword>
<proteinExistence type="predicted"/>
<dbReference type="OMA" id="CAVYMWQ"/>
<organism evidence="2">
    <name type="scientific">Arthroderma gypseum (strain ATCC MYA-4604 / CBS 118893)</name>
    <name type="common">Microsporum gypseum</name>
    <dbReference type="NCBI Taxonomy" id="535722"/>
    <lineage>
        <taxon>Eukaryota</taxon>
        <taxon>Fungi</taxon>
        <taxon>Dikarya</taxon>
        <taxon>Ascomycota</taxon>
        <taxon>Pezizomycotina</taxon>
        <taxon>Eurotiomycetes</taxon>
        <taxon>Eurotiomycetidae</taxon>
        <taxon>Onygenales</taxon>
        <taxon>Arthrodermataceae</taxon>
        <taxon>Nannizzia</taxon>
    </lineage>
</organism>